<organism evidence="13 14">
    <name type="scientific">Bowmanella denitrificans</name>
    <dbReference type="NCBI Taxonomy" id="366582"/>
    <lineage>
        <taxon>Bacteria</taxon>
        <taxon>Pseudomonadati</taxon>
        <taxon>Pseudomonadota</taxon>
        <taxon>Gammaproteobacteria</taxon>
        <taxon>Alteromonadales</taxon>
        <taxon>Alteromonadaceae</taxon>
        <taxon>Bowmanella</taxon>
    </lineage>
</organism>
<dbReference type="Pfam" id="PF03550">
    <property type="entry name" value="LolB"/>
    <property type="match status" value="1"/>
</dbReference>
<evidence type="ECO:0000256" key="9">
    <source>
        <dbReference type="ARBA" id="ARBA00023139"/>
    </source>
</evidence>
<dbReference type="CDD" id="cd16326">
    <property type="entry name" value="LolB"/>
    <property type="match status" value="1"/>
</dbReference>
<comment type="subcellular location">
    <subcellularLocation>
        <location evidence="1">Cell outer membrane</location>
        <topology evidence="1">Lipid-anchor</topology>
    </subcellularLocation>
</comment>
<keyword evidence="9" id="KW-0564">Palmitate</keyword>
<gene>
    <name evidence="13" type="primary">lolB</name>
    <name evidence="13" type="ORF">GCM10009092_20460</name>
</gene>
<proteinExistence type="inferred from homology"/>
<evidence type="ECO:0000256" key="7">
    <source>
        <dbReference type="ARBA" id="ARBA00022927"/>
    </source>
</evidence>
<keyword evidence="10" id="KW-0143">Chaperone</keyword>
<dbReference type="NCBIfam" id="TIGR00548">
    <property type="entry name" value="lolB"/>
    <property type="match status" value="1"/>
</dbReference>
<evidence type="ECO:0000313" key="13">
    <source>
        <dbReference type="EMBL" id="GAA0356126.1"/>
    </source>
</evidence>
<keyword evidence="6" id="KW-0732">Signal</keyword>
<reference evidence="13 14" key="1">
    <citation type="journal article" date="2019" name="Int. J. Syst. Evol. Microbiol.">
        <title>The Global Catalogue of Microorganisms (GCM) 10K type strain sequencing project: providing services to taxonomists for standard genome sequencing and annotation.</title>
        <authorList>
            <consortium name="The Broad Institute Genomics Platform"/>
            <consortium name="The Broad Institute Genome Sequencing Center for Infectious Disease"/>
            <person name="Wu L."/>
            <person name="Ma J."/>
        </authorList>
    </citation>
    <scope>NUCLEOTIDE SEQUENCE [LARGE SCALE GENOMIC DNA]</scope>
    <source>
        <strain evidence="13 14">JCM 13378</strain>
    </source>
</reference>
<keyword evidence="11" id="KW-0998">Cell outer membrane</keyword>
<evidence type="ECO:0000256" key="2">
    <source>
        <dbReference type="ARBA" id="ARBA00009696"/>
    </source>
</evidence>
<evidence type="ECO:0000256" key="8">
    <source>
        <dbReference type="ARBA" id="ARBA00023136"/>
    </source>
</evidence>
<dbReference type="EMBL" id="BAAAEI010000010">
    <property type="protein sequence ID" value="GAA0356126.1"/>
    <property type="molecule type" value="Genomic_DNA"/>
</dbReference>
<dbReference type="Proteomes" id="UP001501757">
    <property type="component" value="Unassembled WGS sequence"/>
</dbReference>
<evidence type="ECO:0000256" key="4">
    <source>
        <dbReference type="ARBA" id="ARBA00016202"/>
    </source>
</evidence>
<name>A0ABN0X645_9ALTE</name>
<evidence type="ECO:0000256" key="1">
    <source>
        <dbReference type="ARBA" id="ARBA00004459"/>
    </source>
</evidence>
<sequence>MLLSLLSACTTRPDVTYSVDAKANQIKLQNLHSWRINGKLAYQGKEERFSATLNWQQSPDEYELGLSSFIGTRILTLHKNGALVTLEYEDKDYQHQNASELLYELTGWPIPVEQIPLWIKGQVSPDTRPLFSDNGLLQQLNTAQGWQVNMSDYRPTGAYILPYNLELKTPTELIRIRVNTWQIN</sequence>
<evidence type="ECO:0000256" key="6">
    <source>
        <dbReference type="ARBA" id="ARBA00022729"/>
    </source>
</evidence>
<dbReference type="Gene3D" id="2.50.20.10">
    <property type="entry name" value="Lipoprotein localisation LolA/LolB/LppX"/>
    <property type="match status" value="1"/>
</dbReference>
<comment type="subunit">
    <text evidence="3">Monomer.</text>
</comment>
<dbReference type="InterPro" id="IPR004565">
    <property type="entry name" value="OM_lipoprot_LolB"/>
</dbReference>
<keyword evidence="12 13" id="KW-0449">Lipoprotein</keyword>
<protein>
    <recommendedName>
        <fullName evidence="4">Outer-membrane lipoprotein LolB</fullName>
    </recommendedName>
</protein>
<accession>A0ABN0X645</accession>
<evidence type="ECO:0000313" key="14">
    <source>
        <dbReference type="Proteomes" id="UP001501757"/>
    </source>
</evidence>
<dbReference type="SUPFAM" id="SSF89392">
    <property type="entry name" value="Prokaryotic lipoproteins and lipoprotein localization factors"/>
    <property type="match status" value="1"/>
</dbReference>
<keyword evidence="14" id="KW-1185">Reference proteome</keyword>
<comment type="similarity">
    <text evidence="2">Belongs to the LolB family.</text>
</comment>
<dbReference type="InterPro" id="IPR029046">
    <property type="entry name" value="LolA/LolB/LppX"/>
</dbReference>
<keyword evidence="8" id="KW-0472">Membrane</keyword>
<evidence type="ECO:0000256" key="12">
    <source>
        <dbReference type="ARBA" id="ARBA00023288"/>
    </source>
</evidence>
<keyword evidence="5" id="KW-0813">Transport</keyword>
<keyword evidence="7" id="KW-0653">Protein transport</keyword>
<evidence type="ECO:0000256" key="5">
    <source>
        <dbReference type="ARBA" id="ARBA00022448"/>
    </source>
</evidence>
<evidence type="ECO:0000256" key="3">
    <source>
        <dbReference type="ARBA" id="ARBA00011245"/>
    </source>
</evidence>
<evidence type="ECO:0000256" key="11">
    <source>
        <dbReference type="ARBA" id="ARBA00023237"/>
    </source>
</evidence>
<evidence type="ECO:0000256" key="10">
    <source>
        <dbReference type="ARBA" id="ARBA00023186"/>
    </source>
</evidence>
<comment type="caution">
    <text evidence="13">The sequence shown here is derived from an EMBL/GenBank/DDBJ whole genome shotgun (WGS) entry which is preliminary data.</text>
</comment>